<keyword evidence="5" id="KW-0496">Mitochondrion</keyword>
<dbReference type="EMBL" id="GGMR01009878">
    <property type="protein sequence ID" value="MBY22497.1"/>
    <property type="molecule type" value="Transcribed_RNA"/>
</dbReference>
<evidence type="ECO:0000256" key="4">
    <source>
        <dbReference type="ARBA" id="ARBA00022980"/>
    </source>
</evidence>
<organism evidence="7">
    <name type="scientific">Schizaphis graminum</name>
    <name type="common">Green bug aphid</name>
    <dbReference type="NCBI Taxonomy" id="13262"/>
    <lineage>
        <taxon>Eukaryota</taxon>
        <taxon>Metazoa</taxon>
        <taxon>Ecdysozoa</taxon>
        <taxon>Arthropoda</taxon>
        <taxon>Hexapoda</taxon>
        <taxon>Insecta</taxon>
        <taxon>Pterygota</taxon>
        <taxon>Neoptera</taxon>
        <taxon>Paraneoptera</taxon>
        <taxon>Hemiptera</taxon>
        <taxon>Sternorrhyncha</taxon>
        <taxon>Aphidomorpha</taxon>
        <taxon>Aphidoidea</taxon>
        <taxon>Aphididae</taxon>
        <taxon>Aphidini</taxon>
        <taxon>Schizaphis</taxon>
    </lineage>
</organism>
<protein>
    <submittedName>
        <fullName evidence="7">28S ribosomal protein S24</fullName>
    </submittedName>
</protein>
<sequence length="159" mass="18554">MMLFDKLSRFLPVKSNYLVLSRSKHVQAARYKRSIKGNKPLTYEMAGPPHTIAHIKGWNSWNTCNMLDGLRPAETAIDDEFIRRFITGTWHDLIVSEIIIKRQHNIIRIAAITVQKISVTKIYFLIGYTEELLSYWLQCPIKLELQTVEDRTAVVFKYI</sequence>
<comment type="subcellular location">
    <subcellularLocation>
        <location evidence="1">Mitochondrion</location>
    </subcellularLocation>
</comment>
<accession>A0A2S2NZ81</accession>
<gene>
    <name evidence="7" type="primary">mRpS24</name>
    <name evidence="7" type="ORF">g.13721</name>
</gene>
<dbReference type="GO" id="GO:0005739">
    <property type="term" value="C:mitochondrion"/>
    <property type="evidence" value="ECO:0007669"/>
    <property type="project" value="UniProtKB-SubCell"/>
</dbReference>
<evidence type="ECO:0000313" key="7">
    <source>
        <dbReference type="EMBL" id="MBY22497.1"/>
    </source>
</evidence>
<keyword evidence="4 7" id="KW-0689">Ribosomal protein</keyword>
<dbReference type="AlphaFoldDB" id="A0A2S2NZ81"/>
<dbReference type="GO" id="GO:0006412">
    <property type="term" value="P:translation"/>
    <property type="evidence" value="ECO:0007669"/>
    <property type="project" value="TreeGrafter"/>
</dbReference>
<evidence type="ECO:0000256" key="5">
    <source>
        <dbReference type="ARBA" id="ARBA00023128"/>
    </source>
</evidence>
<evidence type="ECO:0000256" key="3">
    <source>
        <dbReference type="ARBA" id="ARBA00022946"/>
    </source>
</evidence>
<evidence type="ECO:0000256" key="1">
    <source>
        <dbReference type="ARBA" id="ARBA00004173"/>
    </source>
</evidence>
<dbReference type="PANTHER" id="PTHR21244:SF1">
    <property type="entry name" value="SMALL RIBOSOMAL SUBUNIT PROTEIN US3M"/>
    <property type="match status" value="1"/>
</dbReference>
<dbReference type="GO" id="GO:1990904">
    <property type="term" value="C:ribonucleoprotein complex"/>
    <property type="evidence" value="ECO:0007669"/>
    <property type="project" value="UniProtKB-KW"/>
</dbReference>
<comment type="similarity">
    <text evidence="2">Belongs to the universal ribosomal protein uS3 family.</text>
</comment>
<reference evidence="7" key="1">
    <citation type="submission" date="2018-04" db="EMBL/GenBank/DDBJ databases">
        <title>Transcriptome of Schizaphis graminum biotype I.</title>
        <authorList>
            <person name="Scully E.D."/>
            <person name="Geib S.M."/>
            <person name="Palmer N.A."/>
            <person name="Koch K."/>
            <person name="Bradshaw J."/>
            <person name="Heng-Moss T."/>
            <person name="Sarath G."/>
        </authorList>
    </citation>
    <scope>NUCLEOTIDE SEQUENCE</scope>
</reference>
<evidence type="ECO:0000256" key="2">
    <source>
        <dbReference type="ARBA" id="ARBA00010761"/>
    </source>
</evidence>
<dbReference type="GO" id="GO:0005840">
    <property type="term" value="C:ribosome"/>
    <property type="evidence" value="ECO:0007669"/>
    <property type="project" value="UniProtKB-KW"/>
</dbReference>
<evidence type="ECO:0000256" key="6">
    <source>
        <dbReference type="ARBA" id="ARBA00023274"/>
    </source>
</evidence>
<dbReference type="InterPro" id="IPR026146">
    <property type="entry name" value="Ribosomal_uS3m"/>
</dbReference>
<keyword evidence="6" id="KW-0687">Ribonucleoprotein</keyword>
<dbReference type="PANTHER" id="PTHR21244">
    <property type="entry name" value="MITOCHONDRIAL 28S RIBOSOMAL PROTEIN S24"/>
    <property type="match status" value="1"/>
</dbReference>
<name>A0A2S2NZ81_SCHGA</name>
<dbReference type="Pfam" id="PF14955">
    <property type="entry name" value="MRP-S24"/>
    <property type="match status" value="1"/>
</dbReference>
<proteinExistence type="inferred from homology"/>
<keyword evidence="3" id="KW-0809">Transit peptide</keyword>